<dbReference type="InterPro" id="IPR034660">
    <property type="entry name" value="DinB/YfiT-like"/>
</dbReference>
<dbReference type="InterPro" id="IPR024775">
    <property type="entry name" value="DinB-like"/>
</dbReference>
<comment type="caution">
    <text evidence="2">The sequence shown here is derived from an EMBL/GenBank/DDBJ whole genome shotgun (WGS) entry which is preliminary data.</text>
</comment>
<organism evidence="2 3">
    <name type="scientific">Hymenobacter bucti</name>
    <dbReference type="NCBI Taxonomy" id="1844114"/>
    <lineage>
        <taxon>Bacteria</taxon>
        <taxon>Pseudomonadati</taxon>
        <taxon>Bacteroidota</taxon>
        <taxon>Cytophagia</taxon>
        <taxon>Cytophagales</taxon>
        <taxon>Hymenobacteraceae</taxon>
        <taxon>Hymenobacter</taxon>
    </lineage>
</organism>
<accession>A0ABW4QX95</accession>
<dbReference type="Gene3D" id="1.20.120.450">
    <property type="entry name" value="dinb family like domain"/>
    <property type="match status" value="1"/>
</dbReference>
<proteinExistence type="predicted"/>
<feature type="domain" description="DinB-like" evidence="1">
    <location>
        <begin position="12"/>
        <end position="172"/>
    </location>
</feature>
<evidence type="ECO:0000313" key="3">
    <source>
        <dbReference type="Proteomes" id="UP001597197"/>
    </source>
</evidence>
<dbReference type="SUPFAM" id="SSF109854">
    <property type="entry name" value="DinB/YfiT-like putative metalloenzymes"/>
    <property type="match status" value="1"/>
</dbReference>
<evidence type="ECO:0000259" key="1">
    <source>
        <dbReference type="Pfam" id="PF12867"/>
    </source>
</evidence>
<keyword evidence="3" id="KW-1185">Reference proteome</keyword>
<evidence type="ECO:0000313" key="2">
    <source>
        <dbReference type="EMBL" id="MFD1874062.1"/>
    </source>
</evidence>
<gene>
    <name evidence="2" type="ORF">ACFSDX_16570</name>
</gene>
<reference evidence="3" key="1">
    <citation type="journal article" date="2019" name="Int. J. Syst. Evol. Microbiol.">
        <title>The Global Catalogue of Microorganisms (GCM) 10K type strain sequencing project: providing services to taxonomists for standard genome sequencing and annotation.</title>
        <authorList>
            <consortium name="The Broad Institute Genomics Platform"/>
            <consortium name="The Broad Institute Genome Sequencing Center for Infectious Disease"/>
            <person name="Wu L."/>
            <person name="Ma J."/>
        </authorList>
    </citation>
    <scope>NUCLEOTIDE SEQUENCE [LARGE SCALE GENOMIC DNA]</scope>
    <source>
        <strain evidence="3">CGMCC 1.15795</strain>
    </source>
</reference>
<dbReference type="RefSeq" id="WP_382315522.1">
    <property type="nucleotide sequence ID" value="NZ_JBHUFD010000006.1"/>
</dbReference>
<dbReference type="Pfam" id="PF12867">
    <property type="entry name" value="DinB_2"/>
    <property type="match status" value="1"/>
</dbReference>
<dbReference type="Proteomes" id="UP001597197">
    <property type="component" value="Unassembled WGS sequence"/>
</dbReference>
<dbReference type="EMBL" id="JBHUFD010000006">
    <property type="protein sequence ID" value="MFD1874062.1"/>
    <property type="molecule type" value="Genomic_DNA"/>
</dbReference>
<protein>
    <submittedName>
        <fullName evidence="2">DinB family protein</fullName>
    </submittedName>
</protein>
<sequence>MTHRLHLLVEQLDLATEHALASAEALGPRAYVPPVPGQWAAAQVIHHVLTAEFKIVNALQKALATGHDTWRLGTLKSQLRSAALRLALRLPGLKFKVPPTLPPPPAPEDVPPLPKLREEWSSIRRRLEQVLNEFPSSKLNHTVFRHPRAGWLTVGQTVTSILDHTLHHQQQLNRIAKVLK</sequence>
<name>A0ABW4QX95_9BACT</name>